<dbReference type="Pfam" id="PF12697">
    <property type="entry name" value="Abhydrolase_6"/>
    <property type="match status" value="1"/>
</dbReference>
<comment type="caution">
    <text evidence="2">The sequence shown here is derived from an EMBL/GenBank/DDBJ whole genome shotgun (WGS) entry which is preliminary data.</text>
</comment>
<dbReference type="Proteomes" id="UP000575068">
    <property type="component" value="Unassembled WGS sequence"/>
</dbReference>
<keyword evidence="2" id="KW-0012">Acyltransferase</keyword>
<gene>
    <name evidence="2" type="ORF">HNQ99_002564</name>
</gene>
<dbReference type="PANTHER" id="PTHR36837:SF2">
    <property type="entry name" value="POLY(3-HYDROXYALKANOATE) POLYMERASE SUBUNIT PHAC"/>
    <property type="match status" value="1"/>
</dbReference>
<dbReference type="SUPFAM" id="SSF53474">
    <property type="entry name" value="alpha/beta-Hydrolases"/>
    <property type="match status" value="1"/>
</dbReference>
<dbReference type="InterPro" id="IPR029058">
    <property type="entry name" value="AB_hydrolase_fold"/>
</dbReference>
<reference evidence="2 3" key="1">
    <citation type="submission" date="2020-08" db="EMBL/GenBank/DDBJ databases">
        <title>Genomic Encyclopedia of Type Strains, Phase IV (KMG-IV): sequencing the most valuable type-strain genomes for metagenomic binning, comparative biology and taxonomic classification.</title>
        <authorList>
            <person name="Goeker M."/>
        </authorList>
    </citation>
    <scope>NUCLEOTIDE SEQUENCE [LARGE SCALE GENOMIC DNA]</scope>
    <source>
        <strain evidence="2 3">DSM 7465</strain>
    </source>
</reference>
<dbReference type="Gene3D" id="3.40.50.1820">
    <property type="entry name" value="alpha/beta hydrolase"/>
    <property type="match status" value="1"/>
</dbReference>
<accession>A0A840HXF2</accession>
<dbReference type="AlphaFoldDB" id="A0A840HXF2"/>
<keyword evidence="3" id="KW-1185">Reference proteome</keyword>
<protein>
    <submittedName>
        <fullName evidence="2">Polyhydroxyalkanoate synthase</fullName>
        <ecNumber evidence="2">2.3.1.-</ecNumber>
    </submittedName>
</protein>
<dbReference type="GO" id="GO:0016746">
    <property type="term" value="F:acyltransferase activity"/>
    <property type="evidence" value="ECO:0007669"/>
    <property type="project" value="UniProtKB-KW"/>
</dbReference>
<evidence type="ECO:0000313" key="2">
    <source>
        <dbReference type="EMBL" id="MBB4642239.1"/>
    </source>
</evidence>
<evidence type="ECO:0000313" key="3">
    <source>
        <dbReference type="Proteomes" id="UP000575068"/>
    </source>
</evidence>
<dbReference type="PANTHER" id="PTHR36837">
    <property type="entry name" value="POLY(3-HYDROXYALKANOATE) POLYMERASE SUBUNIT PHAC"/>
    <property type="match status" value="1"/>
</dbReference>
<dbReference type="InterPro" id="IPR000073">
    <property type="entry name" value="AB_hydrolase_1"/>
</dbReference>
<dbReference type="EMBL" id="JACHOV010000010">
    <property type="protein sequence ID" value="MBB4642239.1"/>
    <property type="molecule type" value="Genomic_DNA"/>
</dbReference>
<organism evidence="2 3">
    <name type="scientific">Rhizorhapis suberifaciens</name>
    <name type="common">corky root of lettuce</name>
    <dbReference type="NCBI Taxonomy" id="13656"/>
    <lineage>
        <taxon>Bacteria</taxon>
        <taxon>Pseudomonadati</taxon>
        <taxon>Pseudomonadota</taxon>
        <taxon>Alphaproteobacteria</taxon>
        <taxon>Sphingomonadales</taxon>
        <taxon>Sphingomonadaceae</taxon>
        <taxon>Rhizorhapis</taxon>
    </lineage>
</organism>
<evidence type="ECO:0000259" key="1">
    <source>
        <dbReference type="Pfam" id="PF12697"/>
    </source>
</evidence>
<proteinExistence type="predicted"/>
<dbReference type="InterPro" id="IPR051321">
    <property type="entry name" value="PHA/PHB_synthase"/>
</dbReference>
<keyword evidence="2" id="KW-0808">Transferase</keyword>
<name>A0A840HXF2_9SPHN</name>
<feature type="domain" description="AB hydrolase-1" evidence="1">
    <location>
        <begin position="125"/>
        <end position="349"/>
    </location>
</feature>
<sequence>MTGSESPEDFAAFAIASTPNKENAALAPNHDAPQHGPRPLPLFLDMLWRETQNDTELRLKAFAGLRKYQNAARHPREPKADIAARAGAAQLLHYRGTGRPTIFIPSLINPHIVLDLSDKNSLMEYLRGRNINVYLVDWGEPSAEDSELSLADHVEQRLLPLLSNLPEPPILVGYCLGGTMAAAAAGLMHVAGLSMIAAPWNFGAFPHETSALIAELWKQAKPMCERLGYVPMEVLQSGFWGLDPARTIRKYATFAELEDDSEEADSFIRLEDWANEGAPLTLGTGRELFEQLYGDNETGSGRWLVGGKNADPATLEIPFLNIISETDKIVPASTACKAGTKLRLASGHVGMIVGGRAREQLWQPLADWLLETSL</sequence>
<dbReference type="EC" id="2.3.1.-" evidence="2"/>